<dbReference type="Proteomes" id="UP000062255">
    <property type="component" value="Chromosome"/>
</dbReference>
<dbReference type="InterPro" id="IPR002347">
    <property type="entry name" value="SDR_fam"/>
</dbReference>
<dbReference type="GO" id="GO:0004316">
    <property type="term" value="F:3-oxoacyl-[acyl-carrier-protein] reductase (NADPH) activity"/>
    <property type="evidence" value="ECO:0007669"/>
    <property type="project" value="UniProtKB-EC"/>
</dbReference>
<keyword evidence="3" id="KW-0134">Cell wall</keyword>
<dbReference type="FunFam" id="3.40.50.720:FF:000173">
    <property type="entry name" value="3-oxoacyl-[acyl-carrier protein] reductase"/>
    <property type="match status" value="1"/>
</dbReference>
<name>A0A0K0X0C2_MYCGD</name>
<dbReference type="RefSeq" id="WP_049743305.1">
    <property type="nucleotide sequence ID" value="NZ_CP012150.1"/>
</dbReference>
<protein>
    <recommendedName>
        <fullName evidence="5">3-oxoacyl-[acyl-carrier-protein] reductase MabA</fullName>
    </recommendedName>
</protein>
<dbReference type="KEGG" id="mgo:AFA91_02310"/>
<sequence>MAVQLDLTGRRVLITGAGQGVGRGLALAFATAGADVVVNDLRAERAEAVVDEIRTKGATATAAAFDVTDYAAVTAAVSEAVSNAGHIDILINNAGNAGAEGFASRAPFAETTPEDWEPFLRVNLYGVLHCTRAVLPSMIDRKWGRILTIVSDAGRTGDANGAGYAAAKAGAAGLTRSLALETGRHGITANNIALGTMRTPLTESLWAEQADSPQAKAILSGYAVRRPGLPEDVTHLAVLLAGEHGAWITGQTIPVNGGYSFAL</sequence>
<keyword evidence="3" id="KW-0964">Secreted</keyword>
<evidence type="ECO:0000256" key="3">
    <source>
        <dbReference type="ARBA" id="ARBA00022512"/>
    </source>
</evidence>
<gene>
    <name evidence="8" type="ORF">AFA91_02310</name>
</gene>
<proteinExistence type="inferred from homology"/>
<dbReference type="SUPFAM" id="SSF51735">
    <property type="entry name" value="NAD(P)-binding Rossmann-fold domains"/>
    <property type="match status" value="1"/>
</dbReference>
<dbReference type="PROSITE" id="PS00061">
    <property type="entry name" value="ADH_SHORT"/>
    <property type="match status" value="1"/>
</dbReference>
<accession>A0A0K0X0C2</accession>
<dbReference type="InterPro" id="IPR020904">
    <property type="entry name" value="Sc_DH/Rdtase_CS"/>
</dbReference>
<dbReference type="InterPro" id="IPR036291">
    <property type="entry name" value="NAD(P)-bd_dom_sf"/>
</dbReference>
<comment type="catalytic activity">
    <reaction evidence="6">
        <text>a (3R)-hydroxyacyl-[ACP] + NADP(+) = a 3-oxoacyl-[ACP] + NADPH + H(+)</text>
        <dbReference type="Rhea" id="RHEA:17397"/>
        <dbReference type="Rhea" id="RHEA-COMP:9916"/>
        <dbReference type="Rhea" id="RHEA-COMP:9945"/>
        <dbReference type="ChEBI" id="CHEBI:15378"/>
        <dbReference type="ChEBI" id="CHEBI:57783"/>
        <dbReference type="ChEBI" id="CHEBI:58349"/>
        <dbReference type="ChEBI" id="CHEBI:78776"/>
        <dbReference type="ChEBI" id="CHEBI:78827"/>
        <dbReference type="EC" id="1.1.1.100"/>
    </reaction>
    <physiologicalReaction direction="right-to-left" evidence="6">
        <dbReference type="Rhea" id="RHEA:17399"/>
    </physiologicalReaction>
</comment>
<evidence type="ECO:0000256" key="6">
    <source>
        <dbReference type="ARBA" id="ARBA00047400"/>
    </source>
</evidence>
<comment type="similarity">
    <text evidence="2 7">Belongs to the short-chain dehydrogenases/reductases (SDR) family.</text>
</comment>
<evidence type="ECO:0000256" key="2">
    <source>
        <dbReference type="ARBA" id="ARBA00006484"/>
    </source>
</evidence>
<dbReference type="PATRIC" id="fig|134601.6.peg.480"/>
<dbReference type="PRINTS" id="PR00080">
    <property type="entry name" value="SDRFAMILY"/>
</dbReference>
<evidence type="ECO:0000256" key="1">
    <source>
        <dbReference type="ARBA" id="ARBA00004191"/>
    </source>
</evidence>
<dbReference type="InterPro" id="IPR050259">
    <property type="entry name" value="SDR"/>
</dbReference>
<dbReference type="PANTHER" id="PTHR42879:SF2">
    <property type="entry name" value="3-OXOACYL-[ACYL-CARRIER-PROTEIN] REDUCTASE FABG"/>
    <property type="match status" value="1"/>
</dbReference>
<dbReference type="Pfam" id="PF00106">
    <property type="entry name" value="adh_short"/>
    <property type="match status" value="1"/>
</dbReference>
<dbReference type="Gene3D" id="3.40.50.720">
    <property type="entry name" value="NAD(P)-binding Rossmann-like Domain"/>
    <property type="match status" value="1"/>
</dbReference>
<dbReference type="GO" id="GO:0032787">
    <property type="term" value="P:monocarboxylic acid metabolic process"/>
    <property type="evidence" value="ECO:0007669"/>
    <property type="project" value="UniProtKB-ARBA"/>
</dbReference>
<dbReference type="OrthoDB" id="7064009at2"/>
<comment type="subcellular location">
    <subcellularLocation>
        <location evidence="1">Secreted</location>
        <location evidence="1">Cell wall</location>
    </subcellularLocation>
</comment>
<organism evidence="8 9">
    <name type="scientific">Mycolicibacterium goodii</name>
    <name type="common">Mycobacterium goodii</name>
    <dbReference type="NCBI Taxonomy" id="134601"/>
    <lineage>
        <taxon>Bacteria</taxon>
        <taxon>Bacillati</taxon>
        <taxon>Actinomycetota</taxon>
        <taxon>Actinomycetes</taxon>
        <taxon>Mycobacteriales</taxon>
        <taxon>Mycobacteriaceae</taxon>
        <taxon>Mycolicibacterium</taxon>
    </lineage>
</organism>
<evidence type="ECO:0000313" key="9">
    <source>
        <dbReference type="Proteomes" id="UP000062255"/>
    </source>
</evidence>
<evidence type="ECO:0000256" key="4">
    <source>
        <dbReference type="ARBA" id="ARBA00023002"/>
    </source>
</evidence>
<evidence type="ECO:0000256" key="5">
    <source>
        <dbReference type="ARBA" id="ARBA00040781"/>
    </source>
</evidence>
<dbReference type="AlphaFoldDB" id="A0A0K0X0C2"/>
<dbReference type="STRING" id="134601.AFA91_02310"/>
<evidence type="ECO:0000256" key="7">
    <source>
        <dbReference type="RuleBase" id="RU000363"/>
    </source>
</evidence>
<dbReference type="EMBL" id="CP012150">
    <property type="protein sequence ID" value="AKS30895.1"/>
    <property type="molecule type" value="Genomic_DNA"/>
</dbReference>
<keyword evidence="4" id="KW-0560">Oxidoreductase</keyword>
<evidence type="ECO:0000313" key="8">
    <source>
        <dbReference type="EMBL" id="AKS30895.1"/>
    </source>
</evidence>
<reference evidence="8 9" key="1">
    <citation type="submission" date="2015-07" db="EMBL/GenBank/DDBJ databases">
        <title>Complete genome sequence of Mycobacterium goodii X7B, a facultative thermophilic biodesulfurizing bacterium.</title>
        <authorList>
            <person name="Yu B."/>
            <person name="Li F."/>
            <person name="Xu P."/>
        </authorList>
    </citation>
    <scope>NUCLEOTIDE SEQUENCE [LARGE SCALE GENOMIC DNA]</scope>
    <source>
        <strain evidence="8 9">X7B</strain>
    </source>
</reference>
<dbReference type="CDD" id="cd05233">
    <property type="entry name" value="SDR_c"/>
    <property type="match status" value="1"/>
</dbReference>
<dbReference type="PANTHER" id="PTHR42879">
    <property type="entry name" value="3-OXOACYL-(ACYL-CARRIER-PROTEIN) REDUCTASE"/>
    <property type="match status" value="1"/>
</dbReference>
<dbReference type="PRINTS" id="PR00081">
    <property type="entry name" value="GDHRDH"/>
</dbReference>